<keyword evidence="3" id="KW-1185">Reference proteome</keyword>
<name>A0ABR1T293_9PEZI</name>
<evidence type="ECO:0000313" key="3">
    <source>
        <dbReference type="Proteomes" id="UP001396898"/>
    </source>
</evidence>
<gene>
    <name evidence="2" type="ORF">PG991_000495</name>
</gene>
<feature type="region of interest" description="Disordered" evidence="1">
    <location>
        <begin position="704"/>
        <end position="723"/>
    </location>
</feature>
<dbReference type="EMBL" id="JAQQWI010000001">
    <property type="protein sequence ID" value="KAK8040707.1"/>
    <property type="molecule type" value="Genomic_DNA"/>
</dbReference>
<protein>
    <submittedName>
        <fullName evidence="2">Uncharacterized protein</fullName>
    </submittedName>
</protein>
<accession>A0ABR1T293</accession>
<sequence length="820" mass="90181">MEDNLQIRSRHTLLEAAQLKVHELASALAIGTRFGSIFTRSEDAQLFDSLAQGAGVHVRDLPWWLYSVRFSRSTLVHGDNMRHITNLNAMGSIHPKTLEGLATFVILCCQWTQSPHTTACRLVRDLLTGELSPIVDPGALRNAPGSVTSKLEFLVQKFVRATMASDANSPQSRNVRDWLKMLSEKAGRVSFAPIPSDRLFDSDRQLLASMLGRAAVTSRAPVTVPPSQMDDFGSAYARHKDSRMHDTVSIVSAAMALAAAGNGAEVYVECHTVNDVFYLPQRPANGLDDSLKPLFLIRLWLCQPPPYVSKTIGSESVPTDSSQNVRTGPMMYPTIFGGQAELRKAVAEIIEYRAKFISDTTREEAIMILWDRCFEYGSRLRLQRATELWQADFYLEFVSSPTHNDTKSEVQFIAELLENSGGLREKWPGRTGTQKSLLICIATVLHELYVFESYEGKALKQELLAASALGKIAMTVGVLHQITHSDGGEMYAYAISSELISEGNMILWDFLPNATDQGIGSMCLIQAASALWTGTTADTAFPMFQRRGVASQNATYESTSDHTILGKRGPHGVVLLEILRDPIQLAQHGLDKPVVFFSRGSTPLLAYDPQDGYLLTSKRRIVRNRHGVVLESGLAFETPQASQTYMDPVITIEPDTSDDLKSTVLCAWYGGDLMFEIDPLMAFLNVCTKADNLGKSLLPSFGETRVPGKPGKESSSSHAGAGIPHEESYYASRPKMFPPRSLFPSDFLKHKGMVIENGSAVFRTNSAAWCLCAAGLISQYFISVAREAKDYTGLSLNDGEVVIEFIAQGTAAAQQRAEPM</sequence>
<dbReference type="Proteomes" id="UP001396898">
    <property type="component" value="Unassembled WGS sequence"/>
</dbReference>
<organism evidence="2 3">
    <name type="scientific">Apiospora marii</name>
    <dbReference type="NCBI Taxonomy" id="335849"/>
    <lineage>
        <taxon>Eukaryota</taxon>
        <taxon>Fungi</taxon>
        <taxon>Dikarya</taxon>
        <taxon>Ascomycota</taxon>
        <taxon>Pezizomycotina</taxon>
        <taxon>Sordariomycetes</taxon>
        <taxon>Xylariomycetidae</taxon>
        <taxon>Amphisphaeriales</taxon>
        <taxon>Apiosporaceae</taxon>
        <taxon>Apiospora</taxon>
    </lineage>
</organism>
<comment type="caution">
    <text evidence="2">The sequence shown here is derived from an EMBL/GenBank/DDBJ whole genome shotgun (WGS) entry which is preliminary data.</text>
</comment>
<evidence type="ECO:0000256" key="1">
    <source>
        <dbReference type="SAM" id="MobiDB-lite"/>
    </source>
</evidence>
<proteinExistence type="predicted"/>
<evidence type="ECO:0000313" key="2">
    <source>
        <dbReference type="EMBL" id="KAK8040707.1"/>
    </source>
</evidence>
<reference evidence="2 3" key="1">
    <citation type="submission" date="2023-01" db="EMBL/GenBank/DDBJ databases">
        <title>Analysis of 21 Apiospora genomes using comparative genomics revels a genus with tremendous synthesis potential of carbohydrate active enzymes and secondary metabolites.</title>
        <authorList>
            <person name="Sorensen T."/>
        </authorList>
    </citation>
    <scope>NUCLEOTIDE SEQUENCE [LARGE SCALE GENOMIC DNA]</scope>
    <source>
        <strain evidence="2 3">CBS 20057</strain>
    </source>
</reference>